<feature type="compositionally biased region" description="Polar residues" evidence="1">
    <location>
        <begin position="1"/>
        <end position="13"/>
    </location>
</feature>
<feature type="compositionally biased region" description="Basic and acidic residues" evidence="1">
    <location>
        <begin position="27"/>
        <end position="41"/>
    </location>
</feature>
<dbReference type="AlphaFoldDB" id="A0AAE0ZJ34"/>
<organism evidence="2 3">
    <name type="scientific">Elysia crispata</name>
    <name type="common">lettuce slug</name>
    <dbReference type="NCBI Taxonomy" id="231223"/>
    <lineage>
        <taxon>Eukaryota</taxon>
        <taxon>Metazoa</taxon>
        <taxon>Spiralia</taxon>
        <taxon>Lophotrochozoa</taxon>
        <taxon>Mollusca</taxon>
        <taxon>Gastropoda</taxon>
        <taxon>Heterobranchia</taxon>
        <taxon>Euthyneura</taxon>
        <taxon>Panpulmonata</taxon>
        <taxon>Sacoglossa</taxon>
        <taxon>Placobranchoidea</taxon>
        <taxon>Plakobranchidae</taxon>
        <taxon>Elysia</taxon>
    </lineage>
</organism>
<feature type="compositionally biased region" description="Polar residues" evidence="1">
    <location>
        <begin position="68"/>
        <end position="81"/>
    </location>
</feature>
<proteinExistence type="predicted"/>
<gene>
    <name evidence="2" type="ORF">RRG08_029926</name>
</gene>
<accession>A0AAE0ZJ34</accession>
<protein>
    <recommendedName>
        <fullName evidence="4">PHD-type domain-containing protein</fullName>
    </recommendedName>
</protein>
<evidence type="ECO:0000256" key="1">
    <source>
        <dbReference type="SAM" id="MobiDB-lite"/>
    </source>
</evidence>
<comment type="caution">
    <text evidence="2">The sequence shown here is derived from an EMBL/GenBank/DDBJ whole genome shotgun (WGS) entry which is preliminary data.</text>
</comment>
<sequence length="412" mass="47001">MSNTITRSLSKSNSGEDPRSTPSPHSEALDPKKTTGQEGKQKPSISSQKQRTDSKSRSSTLKPRAQDAKTNGANDSDSQDTPPEFCGTCANECRDDENSLPCELCGTWFHTTCEKIDDATYQILRRDADKPCALLHYYCSKSCNKAASRLLGGILKLETEVDQLKTKVGEVDEKNTNIQDGEFTDKMIDAVRSITRDQNKEIKTIVEKKTMEQRDISKEMVLEIVGEEKRKMERELEERMKRKTNLIIFSLEEDTTETEAEKKKDLEGIEDILREIKVSHKPIDTRRLGNLHTMNQAAAIEMGKGKRTRPLRLTFASEAAGDETLRSFHRTRKEKVSEDEDTRLISKVSMRMDMTPKEREEDEALFQQMKEKRAISKNEGDEHAIWIRRKGQVINIGKYPVDKGPREGERKE</sequence>
<evidence type="ECO:0000313" key="3">
    <source>
        <dbReference type="Proteomes" id="UP001283361"/>
    </source>
</evidence>
<dbReference type="Proteomes" id="UP001283361">
    <property type="component" value="Unassembled WGS sequence"/>
</dbReference>
<dbReference type="PANTHER" id="PTHR37445:SF3">
    <property type="entry name" value="ZINC FINGER PHD-TYPE DOMAIN-CONTAINING PROTEIN"/>
    <property type="match status" value="1"/>
</dbReference>
<dbReference type="InterPro" id="IPR013083">
    <property type="entry name" value="Znf_RING/FYVE/PHD"/>
</dbReference>
<dbReference type="EMBL" id="JAWDGP010003856">
    <property type="protein sequence ID" value="KAK3770270.1"/>
    <property type="molecule type" value="Genomic_DNA"/>
</dbReference>
<evidence type="ECO:0008006" key="4">
    <source>
        <dbReference type="Google" id="ProtNLM"/>
    </source>
</evidence>
<keyword evidence="3" id="KW-1185">Reference proteome</keyword>
<name>A0AAE0ZJ34_9GAST</name>
<evidence type="ECO:0000313" key="2">
    <source>
        <dbReference type="EMBL" id="KAK3770270.1"/>
    </source>
</evidence>
<feature type="region of interest" description="Disordered" evidence="1">
    <location>
        <begin position="1"/>
        <end position="82"/>
    </location>
</feature>
<dbReference type="InterPro" id="IPR011011">
    <property type="entry name" value="Znf_FYVE_PHD"/>
</dbReference>
<dbReference type="PANTHER" id="PTHR37445">
    <property type="entry name" value="PROTEIN CBG24663"/>
    <property type="match status" value="1"/>
</dbReference>
<dbReference type="SUPFAM" id="SSF57903">
    <property type="entry name" value="FYVE/PHD zinc finger"/>
    <property type="match status" value="1"/>
</dbReference>
<reference evidence="2" key="1">
    <citation type="journal article" date="2023" name="G3 (Bethesda)">
        <title>A reference genome for the long-term kleptoplast-retaining sea slug Elysia crispata morphotype clarki.</title>
        <authorList>
            <person name="Eastman K.E."/>
            <person name="Pendleton A.L."/>
            <person name="Shaikh M.A."/>
            <person name="Suttiyut T."/>
            <person name="Ogas R."/>
            <person name="Tomko P."/>
            <person name="Gavelis G."/>
            <person name="Widhalm J.R."/>
            <person name="Wisecaver J.H."/>
        </authorList>
    </citation>
    <scope>NUCLEOTIDE SEQUENCE</scope>
    <source>
        <strain evidence="2">ECLA1</strain>
    </source>
</reference>
<dbReference type="Gene3D" id="3.30.40.10">
    <property type="entry name" value="Zinc/RING finger domain, C3HC4 (zinc finger)"/>
    <property type="match status" value="1"/>
</dbReference>